<gene>
    <name evidence="9" type="primary">Pdxdc1</name>
    <name evidence="9" type="ORF">Bhyg_11277</name>
</gene>
<feature type="region of interest" description="Disordered" evidence="6">
    <location>
        <begin position="364"/>
        <end position="387"/>
    </location>
</feature>
<sequence>MTASNTSSKHKPDIQYSKAPGGETRTTITDLVMRPINFPLLFETAIAVVVFQFDGSHSASTDDNNTEQNATNAAAAQDLTQNIINKSIEKVANISYFDKLNSWLGQNLQRDCSDVELEIVDHQIYGTCIRFCPLELGLGDSAPSPEMLENVATCLEAQIEILRATVKHRGTLNKLVEKNEVLRLVHLTDWAGLGGVRFVPEGWETLLTDQAKTELNKLNTDLVETLRNTDNAFSLGEADGLICVRFGMVTEDTDVEELLELVISVGKRVQENSKVLDTMSEIVKKGIETATADLQRESEEKLWSDGILRHVPVFGQVVNWWSPPKETGIKGRSLNLTQGVVESTENIYKYHMQLAGSGNQIHGTKSPPTPMVQTSVSASHSRNLISI</sequence>
<keyword evidence="10" id="KW-1185">Reference proteome</keyword>
<dbReference type="AlphaFoldDB" id="A0A9Q0MWV0"/>
<comment type="caution">
    <text evidence="9">The sequence shown here is derived from an EMBL/GenBank/DDBJ whole genome shotgun (WGS) entry which is preliminary data.</text>
</comment>
<evidence type="ECO:0000256" key="4">
    <source>
        <dbReference type="ARBA" id="ARBA00022898"/>
    </source>
</evidence>
<comment type="cofactor">
    <cofactor evidence="1">
        <name>pyridoxal 5'-phosphate</name>
        <dbReference type="ChEBI" id="CHEBI:597326"/>
    </cofactor>
</comment>
<evidence type="ECO:0000256" key="5">
    <source>
        <dbReference type="ARBA" id="ARBA00023239"/>
    </source>
</evidence>
<feature type="compositionally biased region" description="Polar residues" evidence="6">
    <location>
        <begin position="371"/>
        <end position="387"/>
    </location>
</feature>
<keyword evidence="3" id="KW-0210">Decarboxylase</keyword>
<feature type="region of interest" description="Disordered" evidence="6">
    <location>
        <begin position="1"/>
        <end position="22"/>
    </location>
</feature>
<evidence type="ECO:0000256" key="6">
    <source>
        <dbReference type="SAM" id="MobiDB-lite"/>
    </source>
</evidence>
<dbReference type="InterPro" id="IPR055103">
    <property type="entry name" value="PDXDC1-like_2nd"/>
</dbReference>
<evidence type="ECO:0000313" key="10">
    <source>
        <dbReference type="Proteomes" id="UP001151699"/>
    </source>
</evidence>
<dbReference type="Pfam" id="PF22937">
    <property type="entry name" value="PDXDC1-like_cen2"/>
    <property type="match status" value="1"/>
</dbReference>
<dbReference type="EMBL" id="WJQU01000003">
    <property type="protein sequence ID" value="KAJ6638540.1"/>
    <property type="molecule type" value="Genomic_DNA"/>
</dbReference>
<dbReference type="Pfam" id="PF22930">
    <property type="entry name" value="PDXDC1-like_cen"/>
    <property type="match status" value="1"/>
</dbReference>
<feature type="domain" description="PDXDC1-like third" evidence="8">
    <location>
        <begin position="173"/>
        <end position="274"/>
    </location>
</feature>
<protein>
    <submittedName>
        <fullName evidence="9">Pyridoxal-dependent decarboxylase domain-containing protein 1</fullName>
    </submittedName>
</protein>
<dbReference type="InterPro" id="IPR050477">
    <property type="entry name" value="GrpII_AminoAcid_Decarb"/>
</dbReference>
<evidence type="ECO:0000256" key="3">
    <source>
        <dbReference type="ARBA" id="ARBA00022793"/>
    </source>
</evidence>
<dbReference type="PANTHER" id="PTHR42735:SF1">
    <property type="entry name" value="PYRIDOXAL-DEPENDENT DECARBOXYLASE DOMAIN-CONTAINING PROTEIN 1-RELATED"/>
    <property type="match status" value="1"/>
</dbReference>
<dbReference type="PANTHER" id="PTHR42735">
    <property type="match status" value="1"/>
</dbReference>
<evidence type="ECO:0000259" key="8">
    <source>
        <dbReference type="Pfam" id="PF22937"/>
    </source>
</evidence>
<name>A0A9Q0MWV0_9DIPT</name>
<dbReference type="InterPro" id="IPR055102">
    <property type="entry name" value="PDXDC1-like_3rd"/>
</dbReference>
<keyword evidence="4" id="KW-0663">Pyridoxal phosphate</keyword>
<proteinExistence type="inferred from homology"/>
<feature type="non-terminal residue" evidence="9">
    <location>
        <position position="387"/>
    </location>
</feature>
<reference evidence="9" key="1">
    <citation type="submission" date="2022-07" db="EMBL/GenBank/DDBJ databases">
        <authorList>
            <person name="Trinca V."/>
            <person name="Uliana J.V.C."/>
            <person name="Torres T.T."/>
            <person name="Ward R.J."/>
            <person name="Monesi N."/>
        </authorList>
    </citation>
    <scope>NUCLEOTIDE SEQUENCE</scope>
    <source>
        <strain evidence="9">HSMRA1968</strain>
        <tissue evidence="9">Whole embryos</tissue>
    </source>
</reference>
<organism evidence="9 10">
    <name type="scientific">Pseudolycoriella hygida</name>
    <dbReference type="NCBI Taxonomy" id="35572"/>
    <lineage>
        <taxon>Eukaryota</taxon>
        <taxon>Metazoa</taxon>
        <taxon>Ecdysozoa</taxon>
        <taxon>Arthropoda</taxon>
        <taxon>Hexapoda</taxon>
        <taxon>Insecta</taxon>
        <taxon>Pterygota</taxon>
        <taxon>Neoptera</taxon>
        <taxon>Endopterygota</taxon>
        <taxon>Diptera</taxon>
        <taxon>Nematocera</taxon>
        <taxon>Sciaroidea</taxon>
        <taxon>Sciaridae</taxon>
        <taxon>Pseudolycoriella</taxon>
    </lineage>
</organism>
<dbReference type="OrthoDB" id="2161780at2759"/>
<dbReference type="Proteomes" id="UP001151699">
    <property type="component" value="Chromosome X"/>
</dbReference>
<evidence type="ECO:0000313" key="9">
    <source>
        <dbReference type="EMBL" id="KAJ6638540.1"/>
    </source>
</evidence>
<evidence type="ECO:0000256" key="2">
    <source>
        <dbReference type="ARBA" id="ARBA00009533"/>
    </source>
</evidence>
<evidence type="ECO:0000256" key="1">
    <source>
        <dbReference type="ARBA" id="ARBA00001933"/>
    </source>
</evidence>
<feature type="domain" description="PDXDC1/PDXD2 second" evidence="7">
    <location>
        <begin position="47"/>
        <end position="166"/>
    </location>
</feature>
<accession>A0A9Q0MWV0</accession>
<dbReference type="GO" id="GO:0016831">
    <property type="term" value="F:carboxy-lyase activity"/>
    <property type="evidence" value="ECO:0007669"/>
    <property type="project" value="UniProtKB-KW"/>
</dbReference>
<keyword evidence="5" id="KW-0456">Lyase</keyword>
<comment type="similarity">
    <text evidence="2">Belongs to the group II decarboxylase family.</text>
</comment>
<evidence type="ECO:0000259" key="7">
    <source>
        <dbReference type="Pfam" id="PF22930"/>
    </source>
</evidence>